<dbReference type="AlphaFoldDB" id="A0A2U1JVM7"/>
<keyword evidence="3" id="KW-1185">Reference proteome</keyword>
<dbReference type="InterPro" id="IPR048062">
    <property type="entry name" value="SE1832-like"/>
</dbReference>
<evidence type="ECO:0000313" key="2">
    <source>
        <dbReference type="EMBL" id="PWA09270.1"/>
    </source>
</evidence>
<feature type="coiled-coil region" evidence="1">
    <location>
        <begin position="5"/>
        <end position="63"/>
    </location>
</feature>
<keyword evidence="1" id="KW-0175">Coiled coil</keyword>
<accession>A0A2U1JVM7</accession>
<protein>
    <submittedName>
        <fullName evidence="2">Uncharacterized protein</fullName>
    </submittedName>
</protein>
<proteinExistence type="predicted"/>
<evidence type="ECO:0000256" key="1">
    <source>
        <dbReference type="SAM" id="Coils"/>
    </source>
</evidence>
<comment type="caution">
    <text evidence="2">The sequence shown here is derived from an EMBL/GenBank/DDBJ whole genome shotgun (WGS) entry which is preliminary data.</text>
</comment>
<gene>
    <name evidence="2" type="ORF">DCC39_13415</name>
</gene>
<reference evidence="2 3" key="1">
    <citation type="submission" date="2018-04" db="EMBL/GenBank/DDBJ databases">
        <title>Camelliibacillus theae gen. nov., sp. nov., isolated from Pu'er tea.</title>
        <authorList>
            <person name="Niu L."/>
        </authorList>
    </citation>
    <scope>NUCLEOTIDE SEQUENCE [LARGE SCALE GENOMIC DNA]</scope>
    <source>
        <strain evidence="2 3">T8</strain>
    </source>
</reference>
<dbReference type="EMBL" id="QCZG01000030">
    <property type="protein sequence ID" value="PWA09270.1"/>
    <property type="molecule type" value="Genomic_DNA"/>
</dbReference>
<evidence type="ECO:0000313" key="3">
    <source>
        <dbReference type="Proteomes" id="UP000245998"/>
    </source>
</evidence>
<organism evidence="2 3">
    <name type="scientific">Pueribacillus theae</name>
    <dbReference type="NCBI Taxonomy" id="2171751"/>
    <lineage>
        <taxon>Bacteria</taxon>
        <taxon>Bacillati</taxon>
        <taxon>Bacillota</taxon>
        <taxon>Bacilli</taxon>
        <taxon>Bacillales</taxon>
        <taxon>Bacillaceae</taxon>
        <taxon>Pueribacillus</taxon>
    </lineage>
</organism>
<dbReference type="OrthoDB" id="2973146at2"/>
<name>A0A2U1JVM7_9BACI</name>
<dbReference type="Proteomes" id="UP000245998">
    <property type="component" value="Unassembled WGS sequence"/>
</dbReference>
<sequence length="68" mass="8054">MNDEVTALSLTKKEIEQRIAELKMEYIRLQNDLEKLESTGQRTSIQENKLGEIEKELRSLREQLDDDF</sequence>
<dbReference type="NCBIfam" id="NF040877">
    <property type="entry name" value="SE1832_fam"/>
    <property type="match status" value="1"/>
</dbReference>